<feature type="transmembrane region" description="Helical" evidence="1">
    <location>
        <begin position="85"/>
        <end position="105"/>
    </location>
</feature>
<dbReference type="AlphaFoldDB" id="A0A0K0GFF0"/>
<evidence type="ECO:0000313" key="2">
    <source>
        <dbReference type="EMBL" id="ACD56807.1"/>
    </source>
</evidence>
<organism evidence="2 3">
    <name type="scientific">Xanthomonas oryzae pv. oryzae (strain PXO99A)</name>
    <dbReference type="NCBI Taxonomy" id="360094"/>
    <lineage>
        <taxon>Bacteria</taxon>
        <taxon>Pseudomonadati</taxon>
        <taxon>Pseudomonadota</taxon>
        <taxon>Gammaproteobacteria</taxon>
        <taxon>Lysobacterales</taxon>
        <taxon>Lysobacteraceae</taxon>
        <taxon>Xanthomonas</taxon>
    </lineage>
</organism>
<dbReference type="Proteomes" id="UP000001740">
    <property type="component" value="Chromosome"/>
</dbReference>
<name>A0A0K0GFF0_XANOP</name>
<feature type="transmembrane region" description="Helical" evidence="1">
    <location>
        <begin position="276"/>
        <end position="300"/>
    </location>
</feature>
<feature type="transmembrane region" description="Helical" evidence="1">
    <location>
        <begin position="168"/>
        <end position="191"/>
    </location>
</feature>
<keyword evidence="1" id="KW-0812">Transmembrane</keyword>
<proteinExistence type="predicted"/>
<keyword evidence="1" id="KW-1133">Transmembrane helix</keyword>
<dbReference type="HOGENOM" id="CLU_731482_0_0_6"/>
<gene>
    <name evidence="2" type="ordered locus">PXO_03348</name>
</gene>
<feature type="transmembrane region" description="Helical" evidence="1">
    <location>
        <begin position="347"/>
        <end position="368"/>
    </location>
</feature>
<dbReference type="KEGG" id="xop:PXO_03348"/>
<keyword evidence="1" id="KW-0472">Membrane</keyword>
<feature type="transmembrane region" description="Helical" evidence="1">
    <location>
        <begin position="321"/>
        <end position="341"/>
    </location>
</feature>
<sequence length="423" mass="47305">MHRRGRRMQWAVLCVLVYLLYCCWFQVNQVALGGLHEPAFIRGILMIFLLTPLERRLATVLPCTGARVVVWYSRWWRLRKYRIEAIANVAMLLGIILALVWVSWLPMRTVQPHVLPAGGKLGLLGGMLLSGGVSGWLSSRRTSFYLHGHWLAWCMHHRHYCNEQKLRCLCGGLRGAVSMACISVVASHWFFISRLGVATAAAVFFTGFVFAFFGNRGRLNFLISTSVANSRELKRIMPAAPMLQMPRPKTVGFFFIFAILSISITSVWAVRIEHPGMLGMAVAISAITFIFCQSFLVAGAMELHRLLAWTGVAPWRAVSRLMWFPVAIAAGMTAPIAIAGVVLHKLIWIMVVLVELVVVCYVGVIWVVSDLVGIGGGRRSIFRMVNTIFPLVALVAGPIAVFILPLHLFWLILRGNHAWMEKV</sequence>
<feature type="transmembrane region" description="Helical" evidence="1">
    <location>
        <begin position="251"/>
        <end position="270"/>
    </location>
</feature>
<feature type="transmembrane region" description="Helical" evidence="1">
    <location>
        <begin position="197"/>
        <end position="214"/>
    </location>
</feature>
<evidence type="ECO:0000313" key="3">
    <source>
        <dbReference type="Proteomes" id="UP000001740"/>
    </source>
</evidence>
<protein>
    <submittedName>
        <fullName evidence="2">Membrane protein, putative</fullName>
    </submittedName>
</protein>
<feature type="transmembrane region" description="Helical" evidence="1">
    <location>
        <begin position="117"/>
        <end position="137"/>
    </location>
</feature>
<accession>A0A0K0GFF0</accession>
<feature type="transmembrane region" description="Helical" evidence="1">
    <location>
        <begin position="388"/>
        <end position="413"/>
    </location>
</feature>
<dbReference type="EMBL" id="CP000967">
    <property type="protein sequence ID" value="ACD56807.1"/>
    <property type="molecule type" value="Genomic_DNA"/>
</dbReference>
<reference evidence="2 3" key="1">
    <citation type="journal article" date="2008" name="BMC Genomics">
        <title>Genome sequence and rapid evolution of the rice pathogen Xanthomonas oryzae pv. oryzae PXO99A.</title>
        <authorList>
            <person name="Salzberg S.L."/>
            <person name="Sommer D.D."/>
            <person name="Schatz M.C."/>
            <person name="Phillippy A.M."/>
            <person name="Rabinowicz P.D."/>
            <person name="Tsuge S."/>
            <person name="Furutani A."/>
            <person name="Ochiai H."/>
            <person name="Delcher A.L."/>
            <person name="Kelley D."/>
            <person name="Madupu R."/>
            <person name="Puiu D."/>
            <person name="Radune D."/>
            <person name="Shumway M."/>
            <person name="Trapnell C."/>
            <person name="Aparna G."/>
            <person name="Jha G."/>
            <person name="Pandey A."/>
            <person name="Patil P.B."/>
            <person name="Ishihara H."/>
            <person name="Meyer D.F."/>
            <person name="Szurek B."/>
            <person name="Verdier V."/>
            <person name="Koebnik R."/>
            <person name="Dow J.M."/>
            <person name="Ryan R.P."/>
            <person name="Hirata H."/>
            <person name="Tsuyumu S."/>
            <person name="Won Lee S."/>
            <person name="Seo Y.S."/>
            <person name="Sriariyanum M."/>
            <person name="Ronald P.C."/>
            <person name="Sonti R.V."/>
            <person name="Van Sluys M.A."/>
            <person name="Leach J.E."/>
            <person name="White F.F."/>
            <person name="Bogdanove A.J."/>
        </authorList>
    </citation>
    <scope>NUCLEOTIDE SEQUENCE [LARGE SCALE GENOMIC DNA]</scope>
    <source>
        <strain evidence="2 3">PXO99A</strain>
    </source>
</reference>
<evidence type="ECO:0000256" key="1">
    <source>
        <dbReference type="SAM" id="Phobius"/>
    </source>
</evidence>